<reference evidence="1" key="1">
    <citation type="submission" date="2023-07" db="EMBL/GenBank/DDBJ databases">
        <authorList>
            <consortium name="AG Swart"/>
            <person name="Singh M."/>
            <person name="Singh A."/>
            <person name="Seah K."/>
            <person name="Emmerich C."/>
        </authorList>
    </citation>
    <scope>NUCLEOTIDE SEQUENCE</scope>
    <source>
        <strain evidence="1">DP1</strain>
    </source>
</reference>
<dbReference type="EMBL" id="CAMPGE010027840">
    <property type="protein sequence ID" value="CAI2385431.1"/>
    <property type="molecule type" value="Genomic_DNA"/>
</dbReference>
<comment type="caution">
    <text evidence="1">The sequence shown here is derived from an EMBL/GenBank/DDBJ whole genome shotgun (WGS) entry which is preliminary data.</text>
</comment>
<evidence type="ECO:0000313" key="2">
    <source>
        <dbReference type="Proteomes" id="UP001295684"/>
    </source>
</evidence>
<gene>
    <name evidence="1" type="ORF">ECRASSUSDP1_LOCUS26995</name>
</gene>
<keyword evidence="2" id="KW-1185">Reference proteome</keyword>
<evidence type="ECO:0000313" key="1">
    <source>
        <dbReference type="EMBL" id="CAI2385431.1"/>
    </source>
</evidence>
<sequence length="48" mass="5592">MFRVISQILSYYWLIFSTKIANLGERFLHSCINLHNSDQANRCQSDAS</sequence>
<name>A0AAD2DAI7_EUPCR</name>
<dbReference type="AlphaFoldDB" id="A0AAD2DAI7"/>
<protein>
    <submittedName>
        <fullName evidence="1">Uncharacterized protein</fullName>
    </submittedName>
</protein>
<proteinExistence type="predicted"/>
<dbReference type="Proteomes" id="UP001295684">
    <property type="component" value="Unassembled WGS sequence"/>
</dbReference>
<accession>A0AAD2DAI7</accession>
<organism evidence="1 2">
    <name type="scientific">Euplotes crassus</name>
    <dbReference type="NCBI Taxonomy" id="5936"/>
    <lineage>
        <taxon>Eukaryota</taxon>
        <taxon>Sar</taxon>
        <taxon>Alveolata</taxon>
        <taxon>Ciliophora</taxon>
        <taxon>Intramacronucleata</taxon>
        <taxon>Spirotrichea</taxon>
        <taxon>Hypotrichia</taxon>
        <taxon>Euplotida</taxon>
        <taxon>Euplotidae</taxon>
        <taxon>Moneuplotes</taxon>
    </lineage>
</organism>